<keyword evidence="2" id="KW-1185">Reference proteome</keyword>
<evidence type="ECO:0000313" key="2">
    <source>
        <dbReference type="Proteomes" id="UP000015106"/>
    </source>
</evidence>
<dbReference type="Gramene" id="TuG1812G0100002105.01.T02">
    <property type="protein sequence ID" value="TuG1812G0100002105.01.T02"/>
    <property type="gene ID" value="TuG1812G0100002105.01"/>
</dbReference>
<reference evidence="2" key="1">
    <citation type="journal article" date="2013" name="Nature">
        <title>Draft genome of the wheat A-genome progenitor Triticum urartu.</title>
        <authorList>
            <person name="Ling H.Q."/>
            <person name="Zhao S."/>
            <person name="Liu D."/>
            <person name="Wang J."/>
            <person name="Sun H."/>
            <person name="Zhang C."/>
            <person name="Fan H."/>
            <person name="Li D."/>
            <person name="Dong L."/>
            <person name="Tao Y."/>
            <person name="Gao C."/>
            <person name="Wu H."/>
            <person name="Li Y."/>
            <person name="Cui Y."/>
            <person name="Guo X."/>
            <person name="Zheng S."/>
            <person name="Wang B."/>
            <person name="Yu K."/>
            <person name="Liang Q."/>
            <person name="Yang W."/>
            <person name="Lou X."/>
            <person name="Chen J."/>
            <person name="Feng M."/>
            <person name="Jian J."/>
            <person name="Zhang X."/>
            <person name="Luo G."/>
            <person name="Jiang Y."/>
            <person name="Liu J."/>
            <person name="Wang Z."/>
            <person name="Sha Y."/>
            <person name="Zhang B."/>
            <person name="Wu H."/>
            <person name="Tang D."/>
            <person name="Shen Q."/>
            <person name="Xue P."/>
            <person name="Zou S."/>
            <person name="Wang X."/>
            <person name="Liu X."/>
            <person name="Wang F."/>
            <person name="Yang Y."/>
            <person name="An X."/>
            <person name="Dong Z."/>
            <person name="Zhang K."/>
            <person name="Zhang X."/>
            <person name="Luo M.C."/>
            <person name="Dvorak J."/>
            <person name="Tong Y."/>
            <person name="Wang J."/>
            <person name="Yang H."/>
            <person name="Li Z."/>
            <person name="Wang D."/>
            <person name="Zhang A."/>
            <person name="Wang J."/>
        </authorList>
    </citation>
    <scope>NUCLEOTIDE SEQUENCE</scope>
    <source>
        <strain evidence="2">cv. G1812</strain>
    </source>
</reference>
<evidence type="ECO:0000313" key="1">
    <source>
        <dbReference type="EnsemblPlants" id="TuG1812G0100002105.01.T02"/>
    </source>
</evidence>
<dbReference type="AlphaFoldDB" id="A0A8R7P6B7"/>
<name>A0A8R7P6B7_TRIUA</name>
<reference evidence="1" key="3">
    <citation type="submission" date="2022-06" db="UniProtKB">
        <authorList>
            <consortium name="EnsemblPlants"/>
        </authorList>
    </citation>
    <scope>IDENTIFICATION</scope>
</reference>
<protein>
    <submittedName>
        <fullName evidence="1">Uncharacterized protein</fullName>
    </submittedName>
</protein>
<reference evidence="1" key="2">
    <citation type="submission" date="2018-03" db="EMBL/GenBank/DDBJ databases">
        <title>The Triticum urartu genome reveals the dynamic nature of wheat genome evolution.</title>
        <authorList>
            <person name="Ling H."/>
            <person name="Ma B."/>
            <person name="Shi X."/>
            <person name="Liu H."/>
            <person name="Dong L."/>
            <person name="Sun H."/>
            <person name="Cao Y."/>
            <person name="Gao Q."/>
            <person name="Zheng S."/>
            <person name="Li Y."/>
            <person name="Yu Y."/>
            <person name="Du H."/>
            <person name="Qi M."/>
            <person name="Li Y."/>
            <person name="Yu H."/>
            <person name="Cui Y."/>
            <person name="Wang N."/>
            <person name="Chen C."/>
            <person name="Wu H."/>
            <person name="Zhao Y."/>
            <person name="Zhang J."/>
            <person name="Li Y."/>
            <person name="Zhou W."/>
            <person name="Zhang B."/>
            <person name="Hu W."/>
            <person name="Eijk M."/>
            <person name="Tang J."/>
            <person name="Witsenboer H."/>
            <person name="Zhao S."/>
            <person name="Li Z."/>
            <person name="Zhang A."/>
            <person name="Wang D."/>
            <person name="Liang C."/>
        </authorList>
    </citation>
    <scope>NUCLEOTIDE SEQUENCE [LARGE SCALE GENOMIC DNA]</scope>
    <source>
        <strain evidence="1">cv. G1812</strain>
    </source>
</reference>
<dbReference type="EnsemblPlants" id="TuG1812G0100002105.01.T02">
    <property type="protein sequence ID" value="TuG1812G0100002105.01.T02"/>
    <property type="gene ID" value="TuG1812G0100002105.01"/>
</dbReference>
<organism evidence="1 2">
    <name type="scientific">Triticum urartu</name>
    <name type="common">Red wild einkorn</name>
    <name type="synonym">Crithodium urartu</name>
    <dbReference type="NCBI Taxonomy" id="4572"/>
    <lineage>
        <taxon>Eukaryota</taxon>
        <taxon>Viridiplantae</taxon>
        <taxon>Streptophyta</taxon>
        <taxon>Embryophyta</taxon>
        <taxon>Tracheophyta</taxon>
        <taxon>Spermatophyta</taxon>
        <taxon>Magnoliopsida</taxon>
        <taxon>Liliopsida</taxon>
        <taxon>Poales</taxon>
        <taxon>Poaceae</taxon>
        <taxon>BOP clade</taxon>
        <taxon>Pooideae</taxon>
        <taxon>Triticodae</taxon>
        <taxon>Triticeae</taxon>
        <taxon>Triticinae</taxon>
        <taxon>Triticum</taxon>
    </lineage>
</organism>
<sequence length="69" mass="8229">MSTDAYQPTSYMRPSVFWQSEVWSLKMTPQRPTHSYGWKDERIFMLICSCQSTVRLPYLYGIRILYLGI</sequence>
<accession>A0A8R7P6B7</accession>
<dbReference type="Proteomes" id="UP000015106">
    <property type="component" value="Chromosome 1"/>
</dbReference>
<proteinExistence type="predicted"/>